<evidence type="ECO:0000256" key="1">
    <source>
        <dbReference type="SAM" id="MobiDB-lite"/>
    </source>
</evidence>
<keyword evidence="3" id="KW-1185">Reference proteome</keyword>
<dbReference type="EMBL" id="VITY01000015">
    <property type="protein sequence ID" value="TWB89954.1"/>
    <property type="molecule type" value="Genomic_DNA"/>
</dbReference>
<dbReference type="RefSeq" id="WP_146991454.1">
    <property type="nucleotide sequence ID" value="NZ_VITY01000015.1"/>
</dbReference>
<dbReference type="Proteomes" id="UP000321304">
    <property type="component" value="Unassembled WGS sequence"/>
</dbReference>
<protein>
    <submittedName>
        <fullName evidence="2">DUF2934 family protein</fullName>
    </submittedName>
</protein>
<evidence type="ECO:0000313" key="2">
    <source>
        <dbReference type="EMBL" id="TWB89954.1"/>
    </source>
</evidence>
<accession>A0A560L629</accession>
<reference evidence="2 3" key="1">
    <citation type="submission" date="2019-06" db="EMBL/GenBank/DDBJ databases">
        <title>Genomic Encyclopedia of Type Strains, Phase IV (KMG-V): Genome sequencing to study the core and pangenomes of soil and plant-associated prokaryotes.</title>
        <authorList>
            <person name="Whitman W."/>
        </authorList>
    </citation>
    <scope>NUCLEOTIDE SEQUENCE [LARGE SCALE GENOMIC DNA]</scope>
    <source>
        <strain evidence="2 3">BR 10355</strain>
    </source>
</reference>
<comment type="caution">
    <text evidence="2">The sequence shown here is derived from an EMBL/GenBank/DDBJ whole genome shotgun (WGS) entry which is preliminary data.</text>
</comment>
<feature type="region of interest" description="Disordered" evidence="1">
    <location>
        <begin position="42"/>
        <end position="71"/>
    </location>
</feature>
<dbReference type="OrthoDB" id="9811127at2"/>
<gene>
    <name evidence="2" type="ORF">FBZ93_11568</name>
</gene>
<sequence length="71" mass="8350">MRSLTEQNIRTRAYKLWQAAGEPNIRFDAFWYQAEKELLEERTRETAKSGRSKAGTRRIVRRRDGASARAH</sequence>
<dbReference type="Pfam" id="PF11154">
    <property type="entry name" value="DUF2934"/>
    <property type="match status" value="1"/>
</dbReference>
<dbReference type="InterPro" id="IPR021327">
    <property type="entry name" value="DUF2934"/>
</dbReference>
<feature type="compositionally biased region" description="Basic residues" evidence="1">
    <location>
        <begin position="50"/>
        <end position="61"/>
    </location>
</feature>
<dbReference type="AlphaFoldDB" id="A0A560L629"/>
<feature type="compositionally biased region" description="Basic and acidic residues" evidence="1">
    <location>
        <begin position="62"/>
        <end position="71"/>
    </location>
</feature>
<proteinExistence type="predicted"/>
<name>A0A560L629_9BRAD</name>
<evidence type="ECO:0000313" key="3">
    <source>
        <dbReference type="Proteomes" id="UP000321304"/>
    </source>
</evidence>
<organism evidence="2 3">
    <name type="scientific">Bradyrhizobium macuxiense</name>
    <dbReference type="NCBI Taxonomy" id="1755647"/>
    <lineage>
        <taxon>Bacteria</taxon>
        <taxon>Pseudomonadati</taxon>
        <taxon>Pseudomonadota</taxon>
        <taxon>Alphaproteobacteria</taxon>
        <taxon>Hyphomicrobiales</taxon>
        <taxon>Nitrobacteraceae</taxon>
        <taxon>Bradyrhizobium</taxon>
    </lineage>
</organism>